<dbReference type="RefSeq" id="WP_023785836.1">
    <property type="nucleotide sequence ID" value="NC_022997.1"/>
</dbReference>
<dbReference type="PROSITE" id="PS51257">
    <property type="entry name" value="PROKAR_LIPOPROTEIN"/>
    <property type="match status" value="1"/>
</dbReference>
<dbReference type="PATRIC" id="fig|1029756.8.peg.433"/>
<gene>
    <name evidence="4" type="ORF">W911_02030</name>
</gene>
<sequence>MSERRSLRRAASLVLMPMLAAGGCSSIGGGGGNPFGSTNDFDRTFISAAQTWDLNKDGDVTCDEWIQYLGIMFREHDANGDGFLDAEEYAAMARSDRLFEVAKLPYYDANKDGKVTLQEMTGTHNVAFKLLDRNQDCRIDRTETVQVHDAVQPKPKDVDQSMPRTSPGAGIPGR</sequence>
<dbReference type="InterPro" id="IPR002048">
    <property type="entry name" value="EF_hand_dom"/>
</dbReference>
<organism evidence="4 5">
    <name type="scientific">Hyphomicrobium nitrativorans NL23</name>
    <dbReference type="NCBI Taxonomy" id="1029756"/>
    <lineage>
        <taxon>Bacteria</taxon>
        <taxon>Pseudomonadati</taxon>
        <taxon>Pseudomonadota</taxon>
        <taxon>Alphaproteobacteria</taxon>
        <taxon>Hyphomicrobiales</taxon>
        <taxon>Hyphomicrobiaceae</taxon>
        <taxon>Hyphomicrobium</taxon>
    </lineage>
</organism>
<keyword evidence="4" id="KW-0808">Transferase</keyword>
<dbReference type="EMBL" id="CP006912">
    <property type="protein sequence ID" value="AHB47456.1"/>
    <property type="molecule type" value="Genomic_DNA"/>
</dbReference>
<name>V5S9P1_9HYPH</name>
<protein>
    <submittedName>
        <fullName evidence="4">Histidine kinase</fullName>
    </submittedName>
</protein>
<dbReference type="KEGG" id="hni:W911_02030"/>
<evidence type="ECO:0000313" key="4">
    <source>
        <dbReference type="EMBL" id="AHB47456.1"/>
    </source>
</evidence>
<evidence type="ECO:0000256" key="1">
    <source>
        <dbReference type="SAM" id="MobiDB-lite"/>
    </source>
</evidence>
<feature type="domain" description="EF-hand" evidence="3">
    <location>
        <begin position="64"/>
        <end position="99"/>
    </location>
</feature>
<dbReference type="InterPro" id="IPR011992">
    <property type="entry name" value="EF-hand-dom_pair"/>
</dbReference>
<dbReference type="SUPFAM" id="SSF47473">
    <property type="entry name" value="EF-hand"/>
    <property type="match status" value="1"/>
</dbReference>
<feature type="chain" id="PRO_5004740530" evidence="2">
    <location>
        <begin position="21"/>
        <end position="174"/>
    </location>
</feature>
<dbReference type="InterPro" id="IPR018247">
    <property type="entry name" value="EF_Hand_1_Ca_BS"/>
</dbReference>
<dbReference type="Gene3D" id="1.10.238.10">
    <property type="entry name" value="EF-hand"/>
    <property type="match status" value="2"/>
</dbReference>
<dbReference type="STRING" id="1029756.W911_02030"/>
<evidence type="ECO:0000256" key="2">
    <source>
        <dbReference type="SAM" id="SignalP"/>
    </source>
</evidence>
<dbReference type="AlphaFoldDB" id="V5S9P1"/>
<proteinExistence type="predicted"/>
<dbReference type="SMART" id="SM00054">
    <property type="entry name" value="EFh"/>
    <property type="match status" value="2"/>
</dbReference>
<reference evidence="4 5" key="1">
    <citation type="journal article" date="2014" name="Genome Announc.">
        <title>Complete Genome Sequence of Hyphomicrobium nitrativorans Strain NL23, a Denitrifying Bacterium Isolated from Biofilm of a Methanol-Fed Denitrification System Treating Seawater at the Montreal Biodome.</title>
        <authorList>
            <person name="Martineau C."/>
            <person name="Villeneuve C."/>
            <person name="Mauffrey F."/>
            <person name="Villemur R."/>
        </authorList>
    </citation>
    <scope>NUCLEOTIDE SEQUENCE [LARGE SCALE GENOMIC DNA]</scope>
    <source>
        <strain evidence="4">NL23</strain>
    </source>
</reference>
<keyword evidence="5" id="KW-1185">Reference proteome</keyword>
<dbReference type="PROSITE" id="PS00018">
    <property type="entry name" value="EF_HAND_1"/>
    <property type="match status" value="1"/>
</dbReference>
<dbReference type="CDD" id="cd00051">
    <property type="entry name" value="EFh"/>
    <property type="match status" value="1"/>
</dbReference>
<dbReference type="GO" id="GO:0005509">
    <property type="term" value="F:calcium ion binding"/>
    <property type="evidence" value="ECO:0007669"/>
    <property type="project" value="InterPro"/>
</dbReference>
<keyword evidence="4" id="KW-0418">Kinase</keyword>
<dbReference type="GO" id="GO:0016301">
    <property type="term" value="F:kinase activity"/>
    <property type="evidence" value="ECO:0007669"/>
    <property type="project" value="UniProtKB-KW"/>
</dbReference>
<dbReference type="Proteomes" id="UP000018542">
    <property type="component" value="Chromosome"/>
</dbReference>
<dbReference type="PROSITE" id="PS50222">
    <property type="entry name" value="EF_HAND_2"/>
    <property type="match status" value="1"/>
</dbReference>
<dbReference type="OrthoDB" id="6706523at2"/>
<dbReference type="Pfam" id="PF13202">
    <property type="entry name" value="EF-hand_5"/>
    <property type="match status" value="2"/>
</dbReference>
<keyword evidence="2" id="KW-0732">Signal</keyword>
<dbReference type="HOGENOM" id="CLU_123279_0_0_5"/>
<feature type="region of interest" description="Disordered" evidence="1">
    <location>
        <begin position="148"/>
        <end position="174"/>
    </location>
</feature>
<evidence type="ECO:0000259" key="3">
    <source>
        <dbReference type="PROSITE" id="PS50222"/>
    </source>
</evidence>
<accession>V5S9P1</accession>
<evidence type="ECO:0000313" key="5">
    <source>
        <dbReference type="Proteomes" id="UP000018542"/>
    </source>
</evidence>
<feature type="signal peptide" evidence="2">
    <location>
        <begin position="1"/>
        <end position="20"/>
    </location>
</feature>